<dbReference type="EMBL" id="CH445329">
    <property type="protein sequence ID" value="EAT88771.1"/>
    <property type="molecule type" value="Genomic_DNA"/>
</dbReference>
<dbReference type="RefSeq" id="XP_001794123.1">
    <property type="nucleotide sequence ID" value="XM_001794071.1"/>
</dbReference>
<dbReference type="Proteomes" id="UP000001055">
    <property type="component" value="Unassembled WGS sequence"/>
</dbReference>
<proteinExistence type="predicted"/>
<dbReference type="InParanoid" id="Q0UXE8"/>
<dbReference type="AlphaFoldDB" id="Q0UXE8"/>
<reference evidence="2" key="1">
    <citation type="journal article" date="2007" name="Plant Cell">
        <title>Dothideomycete-plant interactions illuminated by genome sequencing and EST analysis of the wheat pathogen Stagonospora nodorum.</title>
        <authorList>
            <person name="Hane J.K."/>
            <person name="Lowe R.G."/>
            <person name="Solomon P.S."/>
            <person name="Tan K.C."/>
            <person name="Schoch C.L."/>
            <person name="Spatafora J.W."/>
            <person name="Crous P.W."/>
            <person name="Kodira C."/>
            <person name="Birren B.W."/>
            <person name="Galagan J.E."/>
            <person name="Torriani S.F."/>
            <person name="McDonald B.A."/>
            <person name="Oliver R.P."/>
        </authorList>
    </citation>
    <scope>NUCLEOTIDE SEQUENCE [LARGE SCALE GENOMIC DNA]</scope>
    <source>
        <strain evidence="2">SN15 / ATCC MYA-4574 / FGSC 10173</strain>
    </source>
</reference>
<organism evidence="1 2">
    <name type="scientific">Phaeosphaeria nodorum (strain SN15 / ATCC MYA-4574 / FGSC 10173)</name>
    <name type="common">Glume blotch fungus</name>
    <name type="synonym">Parastagonospora nodorum</name>
    <dbReference type="NCBI Taxonomy" id="321614"/>
    <lineage>
        <taxon>Eukaryota</taxon>
        <taxon>Fungi</taxon>
        <taxon>Dikarya</taxon>
        <taxon>Ascomycota</taxon>
        <taxon>Pezizomycotina</taxon>
        <taxon>Dothideomycetes</taxon>
        <taxon>Pleosporomycetidae</taxon>
        <taxon>Pleosporales</taxon>
        <taxon>Pleosporineae</taxon>
        <taxon>Phaeosphaeriaceae</taxon>
        <taxon>Parastagonospora</taxon>
    </lineage>
</organism>
<evidence type="ECO:0000313" key="1">
    <source>
        <dbReference type="EMBL" id="EAT88771.1"/>
    </source>
</evidence>
<dbReference type="KEGG" id="pno:SNOG_03566"/>
<sequence length="92" mass="10753">MLSNYGEEIKSAFKCLQKEAGEALVEQDPLLREERRQTLLNSLRFDRGKDSYLLSFFFNARGEDIEKLMIGTYKSLQKQLFKQIPALDIDFD</sequence>
<protein>
    <submittedName>
        <fullName evidence="1">Uncharacterized protein</fullName>
    </submittedName>
</protein>
<gene>
    <name evidence="1" type="ORF">SNOG_03566</name>
</gene>
<dbReference type="GeneID" id="5970986"/>
<name>Q0UXE8_PHANO</name>
<accession>Q0UXE8</accession>
<evidence type="ECO:0000313" key="2">
    <source>
        <dbReference type="Proteomes" id="UP000001055"/>
    </source>
</evidence>